<feature type="transmembrane region" description="Helical" evidence="8">
    <location>
        <begin position="69"/>
        <end position="91"/>
    </location>
</feature>
<dbReference type="AlphaFoldDB" id="A0A1Q2CHB7"/>
<keyword evidence="10" id="KW-1185">Reference proteome</keyword>
<keyword evidence="6 8" id="KW-0472">Membrane</keyword>
<keyword evidence="5 8" id="KW-1133">Transmembrane helix</keyword>
<evidence type="ECO:0000313" key="10">
    <source>
        <dbReference type="Proteomes" id="UP000188324"/>
    </source>
</evidence>
<evidence type="ECO:0000256" key="3">
    <source>
        <dbReference type="ARBA" id="ARBA00022475"/>
    </source>
</evidence>
<feature type="region of interest" description="Disordered" evidence="7">
    <location>
        <begin position="141"/>
        <end position="168"/>
    </location>
</feature>
<evidence type="ECO:0000256" key="7">
    <source>
        <dbReference type="SAM" id="MobiDB-lite"/>
    </source>
</evidence>
<comment type="similarity">
    <text evidence="2">Belongs to the DoxX family.</text>
</comment>
<keyword evidence="3" id="KW-1003">Cell membrane</keyword>
<feature type="compositionally biased region" description="Pro residues" evidence="7">
    <location>
        <begin position="147"/>
        <end position="157"/>
    </location>
</feature>
<dbReference type="PANTHER" id="PTHR33452:SF1">
    <property type="entry name" value="INNER MEMBRANE PROTEIN YPHA-RELATED"/>
    <property type="match status" value="1"/>
</dbReference>
<comment type="subcellular location">
    <subcellularLocation>
        <location evidence="1">Cell membrane</location>
        <topology evidence="1">Multi-pass membrane protein</topology>
    </subcellularLocation>
</comment>
<sequence>MAPFLRFIRDFALLVTRIIVGVTLVAHGWHRWQVTGLEEQMDIIAEVGLPSAYGLAVATVAFEIIGGILLIFGLATPLVGLGMLVLNAAIILTTKADSGFYAHENGWEYNAVQAGVGLILLAFGSGRAGLDHLFIRPRDEDGVLISPAPPPRQPPPAAADDDTQPPHS</sequence>
<evidence type="ECO:0000313" key="9">
    <source>
        <dbReference type="EMBL" id="AQP45460.1"/>
    </source>
</evidence>
<protein>
    <submittedName>
        <fullName evidence="9">Uncharacterized protein</fullName>
    </submittedName>
</protein>
<evidence type="ECO:0000256" key="8">
    <source>
        <dbReference type="SAM" id="Phobius"/>
    </source>
</evidence>
<name>A0A1Q2CHB7_9ACTN</name>
<evidence type="ECO:0000256" key="5">
    <source>
        <dbReference type="ARBA" id="ARBA00022989"/>
    </source>
</evidence>
<organism evidence="9 10">
    <name type="scientific">Tessaracoccus flavus</name>
    <dbReference type="NCBI Taxonomy" id="1610493"/>
    <lineage>
        <taxon>Bacteria</taxon>
        <taxon>Bacillati</taxon>
        <taxon>Actinomycetota</taxon>
        <taxon>Actinomycetes</taxon>
        <taxon>Propionibacteriales</taxon>
        <taxon>Propionibacteriaceae</taxon>
        <taxon>Tessaracoccus</taxon>
    </lineage>
</organism>
<feature type="compositionally biased region" description="Acidic residues" evidence="7">
    <location>
        <begin position="159"/>
        <end position="168"/>
    </location>
</feature>
<dbReference type="EMBL" id="CP019605">
    <property type="protein sequence ID" value="AQP45460.1"/>
    <property type="molecule type" value="Genomic_DNA"/>
</dbReference>
<reference evidence="9 10" key="1">
    <citation type="journal article" date="2016" name="Int. J. Syst. Evol. Microbiol.">
        <title>Tessaracoccus flavus sp. nov., isolated from the drainage system of a lindane-producing factory.</title>
        <authorList>
            <person name="Kumari R."/>
            <person name="Singh P."/>
            <person name="Schumann P."/>
            <person name="Lal R."/>
        </authorList>
    </citation>
    <scope>NUCLEOTIDE SEQUENCE [LARGE SCALE GENOMIC DNA]</scope>
    <source>
        <strain evidence="9 10">RP1T</strain>
    </source>
</reference>
<dbReference type="Proteomes" id="UP000188324">
    <property type="component" value="Chromosome"/>
</dbReference>
<dbReference type="PANTHER" id="PTHR33452">
    <property type="entry name" value="OXIDOREDUCTASE CATD-RELATED"/>
    <property type="match status" value="1"/>
</dbReference>
<accession>A0A1Q2CHB7</accession>
<dbReference type="GO" id="GO:0005886">
    <property type="term" value="C:plasma membrane"/>
    <property type="evidence" value="ECO:0007669"/>
    <property type="project" value="UniProtKB-SubCell"/>
</dbReference>
<feature type="transmembrane region" description="Helical" evidence="8">
    <location>
        <begin position="111"/>
        <end position="130"/>
    </location>
</feature>
<dbReference type="KEGG" id="tfl:RPIT_12135"/>
<keyword evidence="4 8" id="KW-0812">Transmembrane</keyword>
<feature type="transmembrane region" description="Helical" evidence="8">
    <location>
        <begin position="43"/>
        <end position="62"/>
    </location>
</feature>
<gene>
    <name evidence="9" type="ORF">RPIT_12135</name>
</gene>
<evidence type="ECO:0000256" key="2">
    <source>
        <dbReference type="ARBA" id="ARBA00006679"/>
    </source>
</evidence>
<dbReference type="InterPro" id="IPR051907">
    <property type="entry name" value="DoxX-like_oxidoreductase"/>
</dbReference>
<feature type="transmembrane region" description="Helical" evidence="8">
    <location>
        <begin position="12"/>
        <end position="31"/>
    </location>
</feature>
<evidence type="ECO:0000256" key="4">
    <source>
        <dbReference type="ARBA" id="ARBA00022692"/>
    </source>
</evidence>
<dbReference type="Pfam" id="PF07681">
    <property type="entry name" value="DoxX"/>
    <property type="match status" value="1"/>
</dbReference>
<evidence type="ECO:0000256" key="1">
    <source>
        <dbReference type="ARBA" id="ARBA00004651"/>
    </source>
</evidence>
<dbReference type="InterPro" id="IPR032808">
    <property type="entry name" value="DoxX"/>
</dbReference>
<dbReference type="STRING" id="1610493.RPIT_12135"/>
<evidence type="ECO:0000256" key="6">
    <source>
        <dbReference type="ARBA" id="ARBA00023136"/>
    </source>
</evidence>
<proteinExistence type="inferred from homology"/>